<gene>
    <name evidence="1" type="ORF">TBCH5v1_1340</name>
</gene>
<evidence type="ECO:0000313" key="2">
    <source>
        <dbReference type="Proteomes" id="UP000066042"/>
    </source>
</evidence>
<proteinExistence type="predicted"/>
<dbReference type="Proteomes" id="UP000066042">
    <property type="component" value="Chromosome"/>
</dbReference>
<dbReference type="GeneID" id="26136587"/>
<dbReference type="EMBL" id="CP013050">
    <property type="protein sequence ID" value="ALM75260.1"/>
    <property type="molecule type" value="Genomic_DNA"/>
</dbReference>
<accession>A0A0S1XC02</accession>
<sequence length="68" mass="8032">MIVLATKHKGDDMLERGYLNGFFNNNEKTAKMWRQLIEYIHPEGKDALEKYKKLERDLLVLGEVLRNP</sequence>
<reference evidence="1 2" key="1">
    <citation type="journal article" date="2016" name="Genome Announc.">
        <title>Complete genome sequence of the hyperthermophilic and piezophilic archaeon Thermococcus barophilus Ch5, capable of growth at the expense of hydrogenogenesis from carbon monoxide and formate.</title>
        <authorList>
            <person name="Oger P."/>
            <person name="Sokolova T.G."/>
            <person name="Kozhevnikova D.A."/>
            <person name="Taranov E.A."/>
            <person name="Vannier P."/>
            <person name="Lee H.S."/>
            <person name="Kwon K.K."/>
            <person name="Kang S.G."/>
            <person name="Lee J.H."/>
            <person name="Bonch-Osmolovskaya E.A."/>
            <person name="Lebedinsky A.V."/>
        </authorList>
    </citation>
    <scope>NUCLEOTIDE SEQUENCE [LARGE SCALE GENOMIC DNA]</scope>
    <source>
        <strain evidence="2">Ch5</strain>
    </source>
</reference>
<dbReference type="AlphaFoldDB" id="A0A0S1XC02"/>
<organism evidence="1 2">
    <name type="scientific">Thermococcus barophilus</name>
    <dbReference type="NCBI Taxonomy" id="55802"/>
    <lineage>
        <taxon>Archaea</taxon>
        <taxon>Methanobacteriati</taxon>
        <taxon>Methanobacteriota</taxon>
        <taxon>Thermococci</taxon>
        <taxon>Thermococcales</taxon>
        <taxon>Thermococcaceae</taxon>
        <taxon>Thermococcus</taxon>
    </lineage>
</organism>
<dbReference type="STRING" id="55802.TBCH5v1_1340"/>
<name>A0A0S1XC02_THEBA</name>
<dbReference type="RefSeq" id="WP_056933938.1">
    <property type="nucleotide sequence ID" value="NZ_CP013050.1"/>
</dbReference>
<dbReference type="PATRIC" id="fig|55802.8.peg.1320"/>
<evidence type="ECO:0000313" key="1">
    <source>
        <dbReference type="EMBL" id="ALM75260.1"/>
    </source>
</evidence>
<protein>
    <submittedName>
        <fullName evidence="1">Uncharacterized protein</fullName>
    </submittedName>
</protein>